<proteinExistence type="predicted"/>
<dbReference type="InterPro" id="IPR021979">
    <property type="entry name" value="DUF3584"/>
</dbReference>
<evidence type="ECO:0000256" key="2">
    <source>
        <dbReference type="SAM" id="MobiDB-lite"/>
    </source>
</evidence>
<dbReference type="EMBL" id="JAATNW010000003">
    <property type="protein sequence ID" value="NMH59459.1"/>
    <property type="molecule type" value="Genomic_DNA"/>
</dbReference>
<feature type="coiled-coil region" evidence="1">
    <location>
        <begin position="507"/>
        <end position="534"/>
    </location>
</feature>
<name>A0ABX1QZ16_9ALTE</name>
<dbReference type="Proteomes" id="UP000709336">
    <property type="component" value="Unassembled WGS sequence"/>
</dbReference>
<evidence type="ECO:0000313" key="3">
    <source>
        <dbReference type="EMBL" id="NMH59459.1"/>
    </source>
</evidence>
<dbReference type="Pfam" id="PF12128">
    <property type="entry name" value="DUF3584"/>
    <property type="match status" value="1"/>
</dbReference>
<keyword evidence="1" id="KW-0175">Coiled coil</keyword>
<feature type="coiled-coil region" evidence="1">
    <location>
        <begin position="309"/>
        <end position="343"/>
    </location>
</feature>
<evidence type="ECO:0000256" key="1">
    <source>
        <dbReference type="SAM" id="Coils"/>
    </source>
</evidence>
<gene>
    <name evidence="3" type="ORF">HCJ96_05445</name>
</gene>
<feature type="region of interest" description="Disordered" evidence="2">
    <location>
        <begin position="644"/>
        <end position="667"/>
    </location>
</feature>
<dbReference type="GO" id="GO:0005524">
    <property type="term" value="F:ATP binding"/>
    <property type="evidence" value="ECO:0007669"/>
    <property type="project" value="UniProtKB-KW"/>
</dbReference>
<accession>A0ABX1QZ16</accession>
<keyword evidence="3" id="KW-0547">Nucleotide-binding</keyword>
<feature type="coiled-coil region" evidence="1">
    <location>
        <begin position="398"/>
        <end position="451"/>
    </location>
</feature>
<keyword evidence="3" id="KW-0067">ATP-binding</keyword>
<sequence>MAGLKRIILIDTHLPGVVELKLDGHTNICGTNASGKTTLQRLVPVFYGEYPSRVVPATRDSFEKWYLPRQSSYIIYEFERSQGDLCQAVLASSGSGVNYRYISKPFELSDYLYKNKSGEHASIGMNELARNLKRNNVLVTNLLNTRDYRAILQNDRATLNSVANSRELLGYASIFSLAESGVHLRHIEKLAKAVHSKEGKMETIKAMIAAILEEDGVQPPSSNLSRNRVEDWIRECHLIKEFDAIRPEFAKLEQADHALQQSEKRLAELKQQFSFDLSYLAAHLQQSEQQLETTLHTLKTRETEWGTQRDALNQQLSSAKADASKYEKDLDSVEKEYDAWQDQDIETLKQNVSKLPQWVSERETLTSRYTLLTEKHQDVQSAFNKRLVELNEKHASELEAFGDEREAARDKLDQQKTEQQAQLQSIKEEYQQQLQTEAIAHQNRLNELKVKHAEISAGLKNAGFSEFEQSQLDLLDAAIKEASVREDGSRESQRRAQSEYQAAVKTREAANNALEKARVAFQQQQTQVNKVEALLYPGNNSLLEFLRREKAGWEQHLGKVVNPQLLARNDLKPELLDSNKSLFGVSLDLAAVETPEYAESEQALQAKLAAAQNKLAERLTEQNEAETQLAAASENVRNKELALSKCESETRTSEANRKRAQSDRDQVQQEYVQALAQRKQEGKKRLAANETEQKACVAQHEEAVDEIKDQQREAETEQQFHWQQLIADTQDTIQQIEQHIVRSKEAAKADKQKCEQWLADELANRGVDVDEIGTIQKQLKQLKQDIEVTERNRHKVSEFEHWYKTVFTGHKVVWQKGLAKAKKEAAQAQRDLEQQGAEYKATRQQTKDTQVELEHQLKTAKENEQDVQQITRQLNKMSLPAQELITESGNTASQIGQRISEGQSLLQERQRLLDDIKAHVEHFDQLIAAQAGTGLSDTWERSREECAVMTPQGHKSVDHRRLVSHLAQLLNVIVPQKLQGLREQGRIFGADLTSFYDVLKDIDTRIVSQSKRISKEVDEELFLDGVSNSAVKIRSRIAELEFWPELTQFNQLYEAWMASGSVELPDDDYAMSMRRVLDILGRAALSGGISNLLDIELHIKEGNSDLVIRTDRQLNESSSHGMAYLILCKFLLAFTRLLRGKADAIIHWPIDELGTLHQNNVKKIFDACQKNNISVVGAFPNPESEVLSLFANRYLIDKATRQLQVVQPRVSAISEMIKKRQQEVEA</sequence>
<reference evidence="3 4" key="1">
    <citation type="submission" date="2020-03" db="EMBL/GenBank/DDBJ databases">
        <title>Alteromonas ponticola sp. nov., isolated from seawater.</title>
        <authorList>
            <person name="Yoon J.-H."/>
            <person name="Kim Y.-O."/>
        </authorList>
    </citation>
    <scope>NUCLEOTIDE SEQUENCE [LARGE SCALE GENOMIC DNA]</scope>
    <source>
        <strain evidence="3 4">MYP5</strain>
    </source>
</reference>
<comment type="caution">
    <text evidence="3">The sequence shown here is derived from an EMBL/GenBank/DDBJ whole genome shotgun (WGS) entry which is preliminary data.</text>
</comment>
<evidence type="ECO:0000313" key="4">
    <source>
        <dbReference type="Proteomes" id="UP000709336"/>
    </source>
</evidence>
<dbReference type="RefSeq" id="WP_169210032.1">
    <property type="nucleotide sequence ID" value="NZ_JAATNW010000003.1"/>
</dbReference>
<organism evidence="3 4">
    <name type="scientific">Alteromonas ponticola</name>
    <dbReference type="NCBI Taxonomy" id="2720613"/>
    <lineage>
        <taxon>Bacteria</taxon>
        <taxon>Pseudomonadati</taxon>
        <taxon>Pseudomonadota</taxon>
        <taxon>Gammaproteobacteria</taxon>
        <taxon>Alteromonadales</taxon>
        <taxon>Alteromonadaceae</taxon>
        <taxon>Alteromonas/Salinimonas group</taxon>
        <taxon>Alteromonas</taxon>
    </lineage>
</organism>
<feature type="coiled-coil region" evidence="1">
    <location>
        <begin position="818"/>
        <end position="873"/>
    </location>
</feature>
<keyword evidence="4" id="KW-1185">Reference proteome</keyword>
<protein>
    <submittedName>
        <fullName evidence="3">ATP-binding protein</fullName>
    </submittedName>
</protein>